<keyword evidence="1" id="KW-0812">Transmembrane</keyword>
<sequence>MAISVLDVRDTLAPAHVRVPRAGGAADGTATADLRWVPVPALVAGLLAVLQAVGLLAVGLTRIDTVLSSPQRPPGLVIVAGLVALAGWIVLSAGGGAALIDGVSRRLVVRTSAVELVAVTLVGAAAVVLPVPAALNPGLPLPIVFAVAISLPVTKLLLAGSASARRWVAQAPRVPVRRRPDPVARHRVLCTLTLGVIALGLGGLALATPVQNPADVPASSVVYHP</sequence>
<feature type="transmembrane region" description="Helical" evidence="1">
    <location>
        <begin position="139"/>
        <end position="158"/>
    </location>
</feature>
<dbReference type="EMBL" id="JAAGWG010000008">
    <property type="protein sequence ID" value="NEK85457.1"/>
    <property type="molecule type" value="Genomic_DNA"/>
</dbReference>
<evidence type="ECO:0000313" key="3">
    <source>
        <dbReference type="Proteomes" id="UP000479241"/>
    </source>
</evidence>
<gene>
    <name evidence="2" type="ORF">GCU60_06740</name>
</gene>
<organism evidence="2 3">
    <name type="scientific">Blastococcus saxobsidens</name>
    <dbReference type="NCBI Taxonomy" id="138336"/>
    <lineage>
        <taxon>Bacteria</taxon>
        <taxon>Bacillati</taxon>
        <taxon>Actinomycetota</taxon>
        <taxon>Actinomycetes</taxon>
        <taxon>Geodermatophilales</taxon>
        <taxon>Geodermatophilaceae</taxon>
        <taxon>Blastococcus</taxon>
    </lineage>
</organism>
<feature type="transmembrane region" description="Helical" evidence="1">
    <location>
        <begin position="188"/>
        <end position="207"/>
    </location>
</feature>
<dbReference type="RefSeq" id="WP_163203484.1">
    <property type="nucleotide sequence ID" value="NZ_JAAGWG010000008.1"/>
</dbReference>
<feature type="transmembrane region" description="Helical" evidence="1">
    <location>
        <begin position="41"/>
        <end position="63"/>
    </location>
</feature>
<evidence type="ECO:0000313" key="2">
    <source>
        <dbReference type="EMBL" id="NEK85457.1"/>
    </source>
</evidence>
<comment type="caution">
    <text evidence="2">The sequence shown here is derived from an EMBL/GenBank/DDBJ whole genome shotgun (WGS) entry which is preliminary data.</text>
</comment>
<dbReference type="Proteomes" id="UP000479241">
    <property type="component" value="Unassembled WGS sequence"/>
</dbReference>
<proteinExistence type="predicted"/>
<dbReference type="AlphaFoldDB" id="A0A6L9W031"/>
<keyword evidence="1" id="KW-0472">Membrane</keyword>
<reference evidence="2 3" key="1">
    <citation type="submission" date="2019-12" db="EMBL/GenBank/DDBJ databases">
        <title>the WGS of Blastococcus saxobsidens 67B17.</title>
        <authorList>
            <person name="Jiang Z."/>
        </authorList>
    </citation>
    <scope>NUCLEOTIDE SEQUENCE [LARGE SCALE GENOMIC DNA]</scope>
    <source>
        <strain evidence="2 3">67B17</strain>
    </source>
</reference>
<feature type="transmembrane region" description="Helical" evidence="1">
    <location>
        <begin position="112"/>
        <end position="133"/>
    </location>
</feature>
<protein>
    <submittedName>
        <fullName evidence="2">Uncharacterized protein</fullName>
    </submittedName>
</protein>
<keyword evidence="1" id="KW-1133">Transmembrane helix</keyword>
<feature type="transmembrane region" description="Helical" evidence="1">
    <location>
        <begin position="75"/>
        <end position="100"/>
    </location>
</feature>
<evidence type="ECO:0000256" key="1">
    <source>
        <dbReference type="SAM" id="Phobius"/>
    </source>
</evidence>
<name>A0A6L9W031_9ACTN</name>
<accession>A0A6L9W031</accession>